<feature type="domain" description="YjeF C-terminal" evidence="20">
    <location>
        <begin position="210"/>
        <end position="463"/>
    </location>
</feature>
<evidence type="ECO:0000256" key="1">
    <source>
        <dbReference type="ARBA" id="ARBA00000013"/>
    </source>
</evidence>
<feature type="domain" description="YjeF N-terminal" evidence="21">
    <location>
        <begin position="8"/>
        <end position="202"/>
    </location>
</feature>
<dbReference type="Pfam" id="PF03853">
    <property type="entry name" value="YjeF_N"/>
    <property type="match status" value="1"/>
</dbReference>
<feature type="binding site" evidence="17">
    <location>
        <position position="243"/>
    </location>
    <ligand>
        <name>(6S)-NADPHX</name>
        <dbReference type="ChEBI" id="CHEBI:64076"/>
    </ligand>
</feature>
<dbReference type="InterPro" id="IPR030677">
    <property type="entry name" value="Nnr"/>
</dbReference>
<comment type="function">
    <text evidence="14 19">Bifunctional enzyme that catalyzes the epimerization of the S- and R-forms of NAD(P)HX and the dehydration of the S-form of NAD(P)HX at the expense of ADP, which is converted to AMP. This allows the repair of both epimers of NAD(P)HX, a damaged form of NAD(P)H that is a result of enzymatic or heat-dependent hydration.</text>
</comment>
<dbReference type="NCBIfam" id="TIGR00197">
    <property type="entry name" value="yjeF_nterm"/>
    <property type="match status" value="1"/>
</dbReference>
<evidence type="ECO:0000256" key="5">
    <source>
        <dbReference type="ARBA" id="ARBA00022723"/>
    </source>
</evidence>
<sequence length="463" mass="50284">MRNLYESVTKLDHRCYDIYQLPEDILMEHAAYAITDQIKERFEPGAKVLIVAGPGNNGGDGVACARQLLGEYDVHLFMPYGAKSSMCKLQLERFYACGGELSENLTDADIVVDALFGSGLSEPLNEESQHIITRLNELQSFKIACDIPSGIDSKGNPLPVAFVADLTITMGAMKLSLFMDLAKDYVGKVIVADLGISSKLYESESDYKLLEESDLKPPYRTRFNSNKGTYGHLALIAGEKEGAAIMAALAALRYGVGLVTLVTCEKIQVPYELMHSSHLPPKTTALAAGMGLGMEYSDEDLEEFLHKDLPMVIDADLFYSSKIQEIVKREKVVLTPHPKEFGALLRNLNLADLSVEEIQRDRIGAAKIFTKAYPEVVLLLKGANPIIAQGEQFFINPLGTNALAKGGSGDILTGLIGALLAQGYDPLEAAIQGSLAHAIASRKVDKANYALAPSDLIEVIGKL</sequence>
<keyword evidence="9 18" id="KW-0630">Potassium</keyword>
<dbReference type="PANTHER" id="PTHR12592">
    <property type="entry name" value="ATP-DEPENDENT (S)-NAD(P)H-HYDRATE DEHYDRATASE FAMILY MEMBER"/>
    <property type="match status" value="1"/>
</dbReference>
<dbReference type="GO" id="GO:0016301">
    <property type="term" value="F:kinase activity"/>
    <property type="evidence" value="ECO:0007669"/>
    <property type="project" value="UniProtKB-KW"/>
</dbReference>
<dbReference type="GO" id="GO:0005524">
    <property type="term" value="F:ATP binding"/>
    <property type="evidence" value="ECO:0007669"/>
    <property type="project" value="UniProtKB-UniRule"/>
</dbReference>
<evidence type="ECO:0000256" key="17">
    <source>
        <dbReference type="HAMAP-Rule" id="MF_01965"/>
    </source>
</evidence>
<dbReference type="GO" id="GO:0046872">
    <property type="term" value="F:metal ion binding"/>
    <property type="evidence" value="ECO:0007669"/>
    <property type="project" value="UniProtKB-UniRule"/>
</dbReference>
<feature type="binding site" evidence="17">
    <location>
        <position position="291"/>
    </location>
    <ligand>
        <name>(6S)-NADPHX</name>
        <dbReference type="ChEBI" id="CHEBI:64076"/>
    </ligand>
</feature>
<feature type="binding site" evidence="17">
    <location>
        <position position="337"/>
    </location>
    <ligand>
        <name>(6S)-NADPHX</name>
        <dbReference type="ChEBI" id="CHEBI:64076"/>
    </ligand>
</feature>
<evidence type="ECO:0000256" key="18">
    <source>
        <dbReference type="HAMAP-Rule" id="MF_01966"/>
    </source>
</evidence>
<evidence type="ECO:0000259" key="21">
    <source>
        <dbReference type="PROSITE" id="PS51385"/>
    </source>
</evidence>
<feature type="binding site" evidence="17">
    <location>
        <position position="409"/>
    </location>
    <ligand>
        <name>AMP</name>
        <dbReference type="ChEBI" id="CHEBI:456215"/>
    </ligand>
</feature>
<dbReference type="PANTHER" id="PTHR12592:SF0">
    <property type="entry name" value="ATP-DEPENDENT (S)-NAD(P)H-HYDRATE DEHYDRATASE"/>
    <property type="match status" value="1"/>
</dbReference>
<keyword evidence="6 17" id="KW-0547">Nucleotide-binding</keyword>
<dbReference type="Pfam" id="PF01256">
    <property type="entry name" value="Carb_kinase"/>
    <property type="match status" value="1"/>
</dbReference>
<dbReference type="PROSITE" id="PS51385">
    <property type="entry name" value="YJEF_N"/>
    <property type="match status" value="1"/>
</dbReference>
<dbReference type="Gene3D" id="3.40.50.10260">
    <property type="entry name" value="YjeF N-terminal domain"/>
    <property type="match status" value="1"/>
</dbReference>
<organism evidence="22 23">
    <name type="scientific">Nitratiruptor tergarcus DSM 16512</name>
    <dbReference type="NCBI Taxonomy" id="1069081"/>
    <lineage>
        <taxon>Bacteria</taxon>
        <taxon>Pseudomonadati</taxon>
        <taxon>Campylobacterota</taxon>
        <taxon>Epsilonproteobacteria</taxon>
        <taxon>Nautiliales</taxon>
        <taxon>Nitratiruptoraceae</taxon>
        <taxon>Nitratiruptor</taxon>
    </lineage>
</organism>
<feature type="binding site" evidence="18">
    <location>
        <position position="146"/>
    </location>
    <ligand>
        <name>(6S)-NADPHX</name>
        <dbReference type="ChEBI" id="CHEBI:64076"/>
    </ligand>
</feature>
<dbReference type="InterPro" id="IPR000631">
    <property type="entry name" value="CARKD"/>
</dbReference>
<keyword evidence="8 17" id="KW-0521">NADP</keyword>
<evidence type="ECO:0000256" key="10">
    <source>
        <dbReference type="ARBA" id="ARBA00023027"/>
    </source>
</evidence>
<comment type="function">
    <text evidence="17">Catalyzes the dehydration of the S-form of NAD(P)HX at the expense of ADP, which is converted to AMP. Together with NAD(P)HX epimerase, which catalyzes the epimerization of the S- and R-forms, the enzyme allows the repair of both epimers of NAD(P)HX, a damaged form of NAD(P)H that is a result of enzymatic or heat-dependent hydration.</text>
</comment>
<comment type="similarity">
    <text evidence="3 19">In the N-terminal section; belongs to the NnrE/AIBP family.</text>
</comment>
<dbReference type="OrthoDB" id="9806925at2"/>
<keyword evidence="22" id="KW-0808">Transferase</keyword>
<dbReference type="GO" id="GO:0110051">
    <property type="term" value="P:metabolite repair"/>
    <property type="evidence" value="ECO:0007669"/>
    <property type="project" value="TreeGrafter"/>
</dbReference>
<dbReference type="AlphaFoldDB" id="A0A1W1WRE3"/>
<dbReference type="EMBL" id="FWWZ01000001">
    <property type="protein sequence ID" value="SMC08857.1"/>
    <property type="molecule type" value="Genomic_DNA"/>
</dbReference>
<keyword evidence="22" id="KW-0418">Kinase</keyword>
<dbReference type="PIRSF" id="PIRSF017184">
    <property type="entry name" value="Nnr"/>
    <property type="match status" value="1"/>
</dbReference>
<feature type="binding site" evidence="18">
    <location>
        <position position="149"/>
    </location>
    <ligand>
        <name>K(+)</name>
        <dbReference type="ChEBI" id="CHEBI:29103"/>
    </ligand>
</feature>
<dbReference type="EC" id="4.2.1.136" evidence="19"/>
<keyword evidence="10 17" id="KW-0520">NAD</keyword>
<evidence type="ECO:0000256" key="11">
    <source>
        <dbReference type="ARBA" id="ARBA00023235"/>
    </source>
</evidence>
<feature type="binding site" evidence="17">
    <location>
        <position position="410"/>
    </location>
    <ligand>
        <name>(6S)-NADPHX</name>
        <dbReference type="ChEBI" id="CHEBI:64076"/>
    </ligand>
</feature>
<dbReference type="Gene3D" id="3.40.1190.20">
    <property type="match status" value="1"/>
</dbReference>
<keyword evidence="13" id="KW-0511">Multifunctional enzyme</keyword>
<comment type="caution">
    <text evidence="17">Lacks conserved residue(s) required for the propagation of feature annotation.</text>
</comment>
<comment type="similarity">
    <text evidence="18">Belongs to the NnrE/AIBP family.</text>
</comment>
<evidence type="ECO:0000259" key="20">
    <source>
        <dbReference type="PROSITE" id="PS51383"/>
    </source>
</evidence>
<evidence type="ECO:0000256" key="4">
    <source>
        <dbReference type="ARBA" id="ARBA00009524"/>
    </source>
</evidence>
<evidence type="ECO:0000256" key="13">
    <source>
        <dbReference type="ARBA" id="ARBA00023268"/>
    </source>
</evidence>
<comment type="catalytic activity">
    <reaction evidence="16 17 19">
        <text>(6S)-NADPHX + ADP = AMP + phosphate + NADPH + H(+)</text>
        <dbReference type="Rhea" id="RHEA:32235"/>
        <dbReference type="ChEBI" id="CHEBI:15378"/>
        <dbReference type="ChEBI" id="CHEBI:43474"/>
        <dbReference type="ChEBI" id="CHEBI:57783"/>
        <dbReference type="ChEBI" id="CHEBI:64076"/>
        <dbReference type="ChEBI" id="CHEBI:456215"/>
        <dbReference type="ChEBI" id="CHEBI:456216"/>
        <dbReference type="EC" id="4.2.1.136"/>
    </reaction>
</comment>
<comment type="subunit">
    <text evidence="17">Homotetramer.</text>
</comment>
<keyword evidence="7 17" id="KW-0067">ATP-binding</keyword>
<comment type="similarity">
    <text evidence="4 19">In the C-terminal section; belongs to the NnrD/CARKD family.</text>
</comment>
<dbReference type="GO" id="GO:0052855">
    <property type="term" value="F:ADP-dependent NAD(P)H-hydrate dehydratase activity"/>
    <property type="evidence" value="ECO:0007669"/>
    <property type="project" value="UniProtKB-UniRule"/>
</dbReference>
<evidence type="ECO:0000256" key="14">
    <source>
        <dbReference type="ARBA" id="ARBA00025153"/>
    </source>
</evidence>
<dbReference type="RefSeq" id="WP_084275118.1">
    <property type="nucleotide sequence ID" value="NZ_AP026671.1"/>
</dbReference>
<comment type="cofactor">
    <cofactor evidence="18 19">
        <name>K(+)</name>
        <dbReference type="ChEBI" id="CHEBI:29103"/>
    </cofactor>
    <text evidence="18 19">Binds 1 potassium ion per subunit.</text>
</comment>
<evidence type="ECO:0000313" key="23">
    <source>
        <dbReference type="Proteomes" id="UP000192602"/>
    </source>
</evidence>
<dbReference type="InterPro" id="IPR036652">
    <property type="entry name" value="YjeF_N_dom_sf"/>
</dbReference>
<comment type="catalytic activity">
    <reaction evidence="1 18 19">
        <text>(6R)-NADHX = (6S)-NADHX</text>
        <dbReference type="Rhea" id="RHEA:32215"/>
        <dbReference type="ChEBI" id="CHEBI:64074"/>
        <dbReference type="ChEBI" id="CHEBI:64075"/>
        <dbReference type="EC" id="5.1.99.6"/>
    </reaction>
</comment>
<dbReference type="SUPFAM" id="SSF53613">
    <property type="entry name" value="Ribokinase-like"/>
    <property type="match status" value="1"/>
</dbReference>
<evidence type="ECO:0000256" key="9">
    <source>
        <dbReference type="ARBA" id="ARBA00022958"/>
    </source>
</evidence>
<reference evidence="23" key="1">
    <citation type="submission" date="2017-04" db="EMBL/GenBank/DDBJ databases">
        <authorList>
            <person name="Varghese N."/>
            <person name="Submissions S."/>
        </authorList>
    </citation>
    <scope>NUCLEOTIDE SEQUENCE [LARGE SCALE GENOMIC DNA]</scope>
    <source>
        <strain evidence="23">DSM 16512</strain>
    </source>
</reference>
<dbReference type="Proteomes" id="UP000192602">
    <property type="component" value="Unassembled WGS sequence"/>
</dbReference>
<feature type="binding site" evidence="18">
    <location>
        <position position="113"/>
    </location>
    <ligand>
        <name>K(+)</name>
        <dbReference type="ChEBI" id="CHEBI:29103"/>
    </ligand>
</feature>
<evidence type="ECO:0000256" key="3">
    <source>
        <dbReference type="ARBA" id="ARBA00006001"/>
    </source>
</evidence>
<dbReference type="SUPFAM" id="SSF64153">
    <property type="entry name" value="YjeF N-terminal domain-like"/>
    <property type="match status" value="1"/>
</dbReference>
<dbReference type="NCBIfam" id="TIGR00196">
    <property type="entry name" value="yjeF_cterm"/>
    <property type="match status" value="1"/>
</dbReference>
<dbReference type="CDD" id="cd01171">
    <property type="entry name" value="YXKO-related"/>
    <property type="match status" value="1"/>
</dbReference>
<dbReference type="HAMAP" id="MF_01966">
    <property type="entry name" value="NADHX_epimerase"/>
    <property type="match status" value="1"/>
</dbReference>
<evidence type="ECO:0000256" key="7">
    <source>
        <dbReference type="ARBA" id="ARBA00022840"/>
    </source>
</evidence>
<keyword evidence="12 17" id="KW-0456">Lyase</keyword>
<name>A0A1W1WRE3_9BACT</name>
<evidence type="ECO:0000256" key="16">
    <source>
        <dbReference type="ARBA" id="ARBA00049209"/>
    </source>
</evidence>
<feature type="binding site" evidence="18">
    <location>
        <position position="57"/>
    </location>
    <ligand>
        <name>K(+)</name>
        <dbReference type="ChEBI" id="CHEBI:29103"/>
    </ligand>
</feature>
<dbReference type="STRING" id="1069081.SAMN05660197_0632"/>
<comment type="function">
    <text evidence="18">Catalyzes the epimerization of the S- and R-forms of NAD(P)HX, a damaged form of NAD(P)H that is a result of enzymatic or heat-dependent hydration. This is a prerequisite for the S-specific NAD(P)H-hydrate dehydratase to allow the repair of both epimers of NAD(P)HX.</text>
</comment>
<feature type="binding site" evidence="18">
    <location>
        <begin position="56"/>
        <end position="60"/>
    </location>
    <ligand>
        <name>(6S)-NADPHX</name>
        <dbReference type="ChEBI" id="CHEBI:64076"/>
    </ligand>
</feature>
<comment type="catalytic activity">
    <reaction evidence="2 18 19">
        <text>(6R)-NADPHX = (6S)-NADPHX</text>
        <dbReference type="Rhea" id="RHEA:32227"/>
        <dbReference type="ChEBI" id="CHEBI:64076"/>
        <dbReference type="ChEBI" id="CHEBI:64077"/>
        <dbReference type="EC" id="5.1.99.6"/>
    </reaction>
</comment>
<evidence type="ECO:0000256" key="2">
    <source>
        <dbReference type="ARBA" id="ARBA00000909"/>
    </source>
</evidence>
<comment type="cofactor">
    <cofactor evidence="17">
        <name>Mg(2+)</name>
        <dbReference type="ChEBI" id="CHEBI:18420"/>
    </cofactor>
</comment>
<dbReference type="GO" id="GO:0052856">
    <property type="term" value="F:NAD(P)HX epimerase activity"/>
    <property type="evidence" value="ECO:0007669"/>
    <property type="project" value="UniProtKB-UniRule"/>
</dbReference>
<dbReference type="PROSITE" id="PS51383">
    <property type="entry name" value="YJEF_C_3"/>
    <property type="match status" value="1"/>
</dbReference>
<dbReference type="InterPro" id="IPR004443">
    <property type="entry name" value="YjeF_N_dom"/>
</dbReference>
<evidence type="ECO:0000313" key="22">
    <source>
        <dbReference type="EMBL" id="SMC08857.1"/>
    </source>
</evidence>
<dbReference type="EC" id="5.1.99.6" evidence="19"/>
<keyword evidence="11 18" id="KW-0413">Isomerase</keyword>
<comment type="catalytic activity">
    <reaction evidence="15 17 19">
        <text>(6S)-NADHX + ADP = AMP + phosphate + NADH + H(+)</text>
        <dbReference type="Rhea" id="RHEA:32223"/>
        <dbReference type="ChEBI" id="CHEBI:15378"/>
        <dbReference type="ChEBI" id="CHEBI:43474"/>
        <dbReference type="ChEBI" id="CHEBI:57945"/>
        <dbReference type="ChEBI" id="CHEBI:64074"/>
        <dbReference type="ChEBI" id="CHEBI:456215"/>
        <dbReference type="ChEBI" id="CHEBI:456216"/>
        <dbReference type="EC" id="4.2.1.136"/>
    </reaction>
</comment>
<evidence type="ECO:0000256" key="12">
    <source>
        <dbReference type="ARBA" id="ARBA00023239"/>
    </source>
</evidence>
<dbReference type="GO" id="GO:0046496">
    <property type="term" value="P:nicotinamide nucleotide metabolic process"/>
    <property type="evidence" value="ECO:0007669"/>
    <property type="project" value="UniProtKB-UniRule"/>
</dbReference>
<evidence type="ECO:0000256" key="6">
    <source>
        <dbReference type="ARBA" id="ARBA00022741"/>
    </source>
</evidence>
<evidence type="ECO:0000256" key="19">
    <source>
        <dbReference type="PIRNR" id="PIRNR017184"/>
    </source>
</evidence>
<comment type="similarity">
    <text evidence="17">Belongs to the NnrD/CARKD family.</text>
</comment>
<accession>A0A1W1WRE3</accession>
<feature type="binding site" evidence="18">
    <location>
        <begin position="117"/>
        <end position="123"/>
    </location>
    <ligand>
        <name>(6S)-NADPHX</name>
        <dbReference type="ChEBI" id="CHEBI:64076"/>
    </ligand>
</feature>
<evidence type="ECO:0000256" key="8">
    <source>
        <dbReference type="ARBA" id="ARBA00022857"/>
    </source>
</evidence>
<proteinExistence type="inferred from homology"/>
<evidence type="ECO:0000256" key="15">
    <source>
        <dbReference type="ARBA" id="ARBA00048238"/>
    </source>
</evidence>
<keyword evidence="5 18" id="KW-0479">Metal-binding</keyword>
<gene>
    <name evidence="17" type="primary">nnrD</name>
    <name evidence="18" type="synonym">nnrE</name>
    <name evidence="22" type="ORF">SAMN05660197_0632</name>
</gene>
<dbReference type="InterPro" id="IPR029056">
    <property type="entry name" value="Ribokinase-like"/>
</dbReference>
<protein>
    <recommendedName>
        <fullName evidence="19">Bifunctional NAD(P)H-hydrate repair enzyme</fullName>
    </recommendedName>
    <alternativeName>
        <fullName evidence="19">Nicotinamide nucleotide repair protein</fullName>
    </alternativeName>
    <domain>
        <recommendedName>
            <fullName evidence="19">ADP-dependent (S)-NAD(P)H-hydrate dehydratase</fullName>
            <ecNumber evidence="19">4.2.1.136</ecNumber>
        </recommendedName>
        <alternativeName>
            <fullName evidence="19">ADP-dependent NAD(P)HX dehydratase</fullName>
        </alternativeName>
    </domain>
    <domain>
        <recommendedName>
            <fullName evidence="19">NAD(P)H-hydrate epimerase</fullName>
            <ecNumber evidence="19">5.1.99.6</ecNumber>
        </recommendedName>
    </domain>
</protein>
<keyword evidence="23" id="KW-1185">Reference proteome</keyword>
<dbReference type="HAMAP" id="MF_01965">
    <property type="entry name" value="NADHX_dehydratase"/>
    <property type="match status" value="1"/>
</dbReference>